<name>A0A1H1PJA9_9BRAD</name>
<evidence type="ECO:0000256" key="1">
    <source>
        <dbReference type="SAM" id="Phobius"/>
    </source>
</evidence>
<keyword evidence="1" id="KW-0472">Membrane</keyword>
<gene>
    <name evidence="2" type="ORF">SAMN05444158_1047</name>
</gene>
<dbReference type="RefSeq" id="WP_146686522.1">
    <property type="nucleotide sequence ID" value="NZ_LT629750.1"/>
</dbReference>
<organism evidence="2 3">
    <name type="scientific">Bradyrhizobium canariense</name>
    <dbReference type="NCBI Taxonomy" id="255045"/>
    <lineage>
        <taxon>Bacteria</taxon>
        <taxon>Pseudomonadati</taxon>
        <taxon>Pseudomonadota</taxon>
        <taxon>Alphaproteobacteria</taxon>
        <taxon>Hyphomicrobiales</taxon>
        <taxon>Nitrobacteraceae</taxon>
        <taxon>Bradyrhizobium</taxon>
    </lineage>
</organism>
<dbReference type="Proteomes" id="UP000243904">
    <property type="component" value="Chromosome I"/>
</dbReference>
<keyword evidence="1" id="KW-0812">Transmembrane</keyword>
<evidence type="ECO:0000313" key="2">
    <source>
        <dbReference type="EMBL" id="SDS11371.1"/>
    </source>
</evidence>
<feature type="transmembrane region" description="Helical" evidence="1">
    <location>
        <begin position="43"/>
        <end position="63"/>
    </location>
</feature>
<keyword evidence="3" id="KW-1185">Reference proteome</keyword>
<dbReference type="AlphaFoldDB" id="A0A1H1PJA9"/>
<proteinExistence type="predicted"/>
<accession>A0A1H1PJA9</accession>
<dbReference type="EMBL" id="LT629750">
    <property type="protein sequence ID" value="SDS11371.1"/>
    <property type="molecule type" value="Genomic_DNA"/>
</dbReference>
<protein>
    <submittedName>
        <fullName evidence="2">Uncharacterized protein</fullName>
    </submittedName>
</protein>
<evidence type="ECO:0000313" key="3">
    <source>
        <dbReference type="Proteomes" id="UP000243904"/>
    </source>
</evidence>
<reference evidence="3" key="1">
    <citation type="submission" date="2016-10" db="EMBL/GenBank/DDBJ databases">
        <authorList>
            <person name="Varghese N."/>
            <person name="Submissions S."/>
        </authorList>
    </citation>
    <scope>NUCLEOTIDE SEQUENCE [LARGE SCALE GENOMIC DNA]</scope>
    <source>
        <strain evidence="3">GAS369</strain>
    </source>
</reference>
<keyword evidence="1" id="KW-1133">Transmembrane helix</keyword>
<sequence length="73" mass="7604">MRRLLAALLGLLAGYPLFAFAGYRAIGLFSGNHFDGSVEASMTAAFVCGPLGAMIGLICGVIFGKAKPADRLR</sequence>